<dbReference type="RefSeq" id="WP_114812847.1">
    <property type="nucleotide sequence ID" value="NZ_CP139965.1"/>
</dbReference>
<dbReference type="CDD" id="cd00082">
    <property type="entry name" value="HisKA"/>
    <property type="match status" value="1"/>
</dbReference>
<dbReference type="SUPFAM" id="SSF47384">
    <property type="entry name" value="Homodimeric domain of signal transducing histidine kinase"/>
    <property type="match status" value="1"/>
</dbReference>
<evidence type="ECO:0000256" key="1">
    <source>
        <dbReference type="ARBA" id="ARBA00000085"/>
    </source>
</evidence>
<comment type="catalytic activity">
    <reaction evidence="1">
        <text>ATP + protein L-histidine = ADP + protein N-phospho-L-histidine.</text>
        <dbReference type="EC" id="2.7.13.3"/>
    </reaction>
</comment>
<dbReference type="SMART" id="SM00388">
    <property type="entry name" value="HisKA"/>
    <property type="match status" value="1"/>
</dbReference>
<feature type="domain" description="Histidine kinase" evidence="4">
    <location>
        <begin position="29"/>
        <end position="251"/>
    </location>
</feature>
<dbReference type="EC" id="2.7.13.3" evidence="2"/>
<gene>
    <name evidence="5" type="ORF">U0042_04560</name>
</gene>
<dbReference type="PROSITE" id="PS50109">
    <property type="entry name" value="HIS_KIN"/>
    <property type="match status" value="1"/>
</dbReference>
<dbReference type="InterPro" id="IPR003661">
    <property type="entry name" value="HisK_dim/P_dom"/>
</dbReference>
<dbReference type="InterPro" id="IPR005467">
    <property type="entry name" value="His_kinase_dom"/>
</dbReference>
<dbReference type="EMBL" id="CP139965">
    <property type="protein sequence ID" value="WQD78984.1"/>
    <property type="molecule type" value="Genomic_DNA"/>
</dbReference>
<sequence>MATSLSRAERVARLCAETALFMRDHVLSVVSHDMRSPLNAVHSWAYVLERKIDAGDATAQRALTGIRTGIEQQVKLLEDVVDTTRSETRKLAIEREPFGLRALVDAAVGEVRAGLADARGVTIVVDTPLTSEQVTGDRERISQALWLMLTFATEASARGGTVLLAAASIGTSAHFNVAYSPSPQTLTDESLPHLLEAFARRQAQEPREAGRIAWVLSLCRRVAEAHGGAFEQAMPEAGKSATLALHVPLMAG</sequence>
<dbReference type="Proteomes" id="UP001325479">
    <property type="component" value="Chromosome"/>
</dbReference>
<dbReference type="Pfam" id="PF00512">
    <property type="entry name" value="HisKA"/>
    <property type="match status" value="1"/>
</dbReference>
<keyword evidence="5" id="KW-0418">Kinase</keyword>
<protein>
    <recommendedName>
        <fullName evidence="2">histidine kinase</fullName>
        <ecNumber evidence="2">2.7.13.3</ecNumber>
    </recommendedName>
</protein>
<proteinExistence type="predicted"/>
<organism evidence="5 6">
    <name type="scientific">Paraburkholderia kururiensis</name>
    <dbReference type="NCBI Taxonomy" id="984307"/>
    <lineage>
        <taxon>Bacteria</taxon>
        <taxon>Pseudomonadati</taxon>
        <taxon>Pseudomonadota</taxon>
        <taxon>Betaproteobacteria</taxon>
        <taxon>Burkholderiales</taxon>
        <taxon>Burkholderiaceae</taxon>
        <taxon>Paraburkholderia</taxon>
    </lineage>
</organism>
<evidence type="ECO:0000313" key="5">
    <source>
        <dbReference type="EMBL" id="WQD78984.1"/>
    </source>
</evidence>
<dbReference type="PANTHER" id="PTHR43547:SF2">
    <property type="entry name" value="HYBRID SIGNAL TRANSDUCTION HISTIDINE KINASE C"/>
    <property type="match status" value="1"/>
</dbReference>
<dbReference type="InterPro" id="IPR036890">
    <property type="entry name" value="HATPase_C_sf"/>
</dbReference>
<dbReference type="Gene3D" id="3.30.565.10">
    <property type="entry name" value="Histidine kinase-like ATPase, C-terminal domain"/>
    <property type="match status" value="1"/>
</dbReference>
<keyword evidence="6" id="KW-1185">Reference proteome</keyword>
<keyword evidence="3" id="KW-0597">Phosphoprotein</keyword>
<dbReference type="GO" id="GO:0016301">
    <property type="term" value="F:kinase activity"/>
    <property type="evidence" value="ECO:0007669"/>
    <property type="project" value="UniProtKB-KW"/>
</dbReference>
<name>A0ABZ0WNL7_9BURK</name>
<dbReference type="Gene3D" id="1.10.287.130">
    <property type="match status" value="1"/>
</dbReference>
<reference evidence="5 6" key="1">
    <citation type="submission" date="2023-12" db="EMBL/GenBank/DDBJ databases">
        <title>Genome sequencing and assembly of bacterial species from a model synthetic community.</title>
        <authorList>
            <person name="Hogle S.L."/>
        </authorList>
    </citation>
    <scope>NUCLEOTIDE SEQUENCE [LARGE SCALE GENOMIC DNA]</scope>
    <source>
        <strain evidence="5 6">HAMBI 2494</strain>
    </source>
</reference>
<dbReference type="PANTHER" id="PTHR43547">
    <property type="entry name" value="TWO-COMPONENT HISTIDINE KINASE"/>
    <property type="match status" value="1"/>
</dbReference>
<dbReference type="SUPFAM" id="SSF55874">
    <property type="entry name" value="ATPase domain of HSP90 chaperone/DNA topoisomerase II/histidine kinase"/>
    <property type="match status" value="1"/>
</dbReference>
<evidence type="ECO:0000256" key="2">
    <source>
        <dbReference type="ARBA" id="ARBA00012438"/>
    </source>
</evidence>
<evidence type="ECO:0000256" key="3">
    <source>
        <dbReference type="ARBA" id="ARBA00022553"/>
    </source>
</evidence>
<evidence type="ECO:0000313" key="6">
    <source>
        <dbReference type="Proteomes" id="UP001325479"/>
    </source>
</evidence>
<dbReference type="InterPro" id="IPR036097">
    <property type="entry name" value="HisK_dim/P_sf"/>
</dbReference>
<keyword evidence="5" id="KW-0808">Transferase</keyword>
<accession>A0ABZ0WNL7</accession>
<evidence type="ECO:0000259" key="4">
    <source>
        <dbReference type="PROSITE" id="PS50109"/>
    </source>
</evidence>